<reference evidence="1" key="1">
    <citation type="submission" date="2022-10" db="EMBL/GenBank/DDBJ databases">
        <title>Culturing micro-colonial fungi from biological soil crusts in the Mojave desert and describing Neophaeococcomyces mojavensis, and introducing the new genera and species Taxawa tesnikishii.</title>
        <authorList>
            <person name="Kurbessoian T."/>
            <person name="Stajich J.E."/>
        </authorList>
    </citation>
    <scope>NUCLEOTIDE SEQUENCE</scope>
    <source>
        <strain evidence="1">JES_112</strain>
    </source>
</reference>
<comment type="caution">
    <text evidence="1">The sequence shown here is derived from an EMBL/GenBank/DDBJ whole genome shotgun (WGS) entry which is preliminary data.</text>
</comment>
<evidence type="ECO:0000313" key="2">
    <source>
        <dbReference type="Proteomes" id="UP001172386"/>
    </source>
</evidence>
<dbReference type="EMBL" id="JAPDRQ010000114">
    <property type="protein sequence ID" value="KAJ9654711.1"/>
    <property type="molecule type" value="Genomic_DNA"/>
</dbReference>
<sequence length="488" mass="55094">MQSGLVLPQAVKLRQSSGIFPPALPAHYSFLQKPPIQHRINIKHPGYDEEDEDLFILYAWDHAEGGLHFGFVLDACTIVAGTRTDGYLSTTRGGIAIVAQPDDLLRAGNYYFHIPGPEADADQPPSTKPYRWPVVACFQDWPFPKNVPPQWSKNYFIDNASSLTSPQSTVTAAVKARDHTCRVSDHSTGAQVAHLVPQHESEWFYQNSMSTYNTSQSLDSENLLNDLGNLILLRPDLHTAFDERKFVFYPKGENTFVVHMLAPTPDLAQLYHNVEVHAPFNCHPNFVYAHLAWAIFPSLTGFWTKPGVKRTVLLRKDTDNGRKLVEEEIVYTPQFRARIVASRSCSPKKRQRAQETDTAEQVNEDRLRSKRPLSDTSSDYTHGAGSHADTDETFDQVDENGQGDTSPEGVAFSTNSHHPAQLEDDQYILSRFSPEALALCPSWYPGWRKIHEMREEWLRHERRKSQITSYEGHTAACAEETYTGLDGV</sequence>
<keyword evidence="2" id="KW-1185">Reference proteome</keyword>
<name>A0ACC3A3E5_9EURO</name>
<gene>
    <name evidence="1" type="ORF">H2198_006301</name>
</gene>
<organism evidence="1 2">
    <name type="scientific">Neophaeococcomyces mojaviensis</name>
    <dbReference type="NCBI Taxonomy" id="3383035"/>
    <lineage>
        <taxon>Eukaryota</taxon>
        <taxon>Fungi</taxon>
        <taxon>Dikarya</taxon>
        <taxon>Ascomycota</taxon>
        <taxon>Pezizomycotina</taxon>
        <taxon>Eurotiomycetes</taxon>
        <taxon>Chaetothyriomycetidae</taxon>
        <taxon>Chaetothyriales</taxon>
        <taxon>Chaetothyriales incertae sedis</taxon>
        <taxon>Neophaeococcomyces</taxon>
    </lineage>
</organism>
<accession>A0ACC3A3E5</accession>
<evidence type="ECO:0000313" key="1">
    <source>
        <dbReference type="EMBL" id="KAJ9654711.1"/>
    </source>
</evidence>
<protein>
    <submittedName>
        <fullName evidence="1">Uncharacterized protein</fullName>
    </submittedName>
</protein>
<proteinExistence type="predicted"/>
<dbReference type="Proteomes" id="UP001172386">
    <property type="component" value="Unassembled WGS sequence"/>
</dbReference>